<protein>
    <recommendedName>
        <fullName evidence="5">protein adenylyltransferase</fullName>
        <ecNumber evidence="5">2.7.7.108</ecNumber>
    </recommendedName>
</protein>
<evidence type="ECO:0000313" key="9">
    <source>
        <dbReference type="EMBL" id="KKY01398.1"/>
    </source>
</evidence>
<organism evidence="9 10">
    <name type="scientific">Paraclostridium benzoelyticum</name>
    <dbReference type="NCBI Taxonomy" id="1629550"/>
    <lineage>
        <taxon>Bacteria</taxon>
        <taxon>Bacillati</taxon>
        <taxon>Bacillota</taxon>
        <taxon>Clostridia</taxon>
        <taxon>Peptostreptococcales</taxon>
        <taxon>Peptostreptococcaceae</taxon>
        <taxon>Paraclostridium</taxon>
    </lineage>
</organism>
<dbReference type="GO" id="GO:0005524">
    <property type="term" value="F:ATP binding"/>
    <property type="evidence" value="ECO:0007669"/>
    <property type="project" value="UniProtKB-KW"/>
</dbReference>
<dbReference type="PANTHER" id="PTHR39560:SF1">
    <property type="entry name" value="PROTEIN ADENYLYLTRANSFERASE FIC-RELATED"/>
    <property type="match status" value="1"/>
</dbReference>
<dbReference type="Pfam" id="PF02661">
    <property type="entry name" value="Fic"/>
    <property type="match status" value="1"/>
</dbReference>
<dbReference type="EMBL" id="LBBT01000190">
    <property type="protein sequence ID" value="KKY01398.1"/>
    <property type="molecule type" value="Genomic_DNA"/>
</dbReference>
<dbReference type="PROSITE" id="PS51459">
    <property type="entry name" value="FIDO"/>
    <property type="match status" value="1"/>
</dbReference>
<comment type="caution">
    <text evidence="9">The sequence shown here is derived from an EMBL/GenBank/DDBJ whole genome shotgun (WGS) entry which is preliminary data.</text>
</comment>
<evidence type="ECO:0000313" key="10">
    <source>
        <dbReference type="Proteomes" id="UP000034407"/>
    </source>
</evidence>
<reference evidence="9 10" key="1">
    <citation type="submission" date="2015-04" db="EMBL/GenBank/DDBJ databases">
        <title>Microcin producing Clostridium sp. JC272T.</title>
        <authorList>
            <person name="Jyothsna T."/>
            <person name="Sasikala C."/>
            <person name="Ramana C."/>
        </authorList>
    </citation>
    <scope>NUCLEOTIDE SEQUENCE [LARGE SCALE GENOMIC DNA]</scope>
    <source>
        <strain evidence="9 10">JC272</strain>
    </source>
</reference>
<dbReference type="InterPro" id="IPR033788">
    <property type="entry name" value="VbhA-like"/>
</dbReference>
<dbReference type="SUPFAM" id="SSF140931">
    <property type="entry name" value="Fic-like"/>
    <property type="match status" value="1"/>
</dbReference>
<dbReference type="Gene3D" id="1.10.3290.10">
    <property type="entry name" value="Fido-like domain"/>
    <property type="match status" value="1"/>
</dbReference>
<keyword evidence="3" id="KW-0547">Nucleotide-binding</keyword>
<comment type="catalytic activity">
    <reaction evidence="6">
        <text>L-threonyl-[protein] + ATP = 3-O-(5'-adenylyl)-L-threonyl-[protein] + diphosphate</text>
        <dbReference type="Rhea" id="RHEA:54292"/>
        <dbReference type="Rhea" id="RHEA-COMP:11060"/>
        <dbReference type="Rhea" id="RHEA-COMP:13847"/>
        <dbReference type="ChEBI" id="CHEBI:30013"/>
        <dbReference type="ChEBI" id="CHEBI:30616"/>
        <dbReference type="ChEBI" id="CHEBI:33019"/>
        <dbReference type="ChEBI" id="CHEBI:138113"/>
        <dbReference type="EC" id="2.7.7.108"/>
    </reaction>
</comment>
<evidence type="ECO:0000256" key="3">
    <source>
        <dbReference type="ARBA" id="ARBA00022741"/>
    </source>
</evidence>
<dbReference type="EC" id="2.7.7.108" evidence="5"/>
<dbReference type="OrthoDB" id="9813719at2"/>
<evidence type="ECO:0000259" key="8">
    <source>
        <dbReference type="PROSITE" id="PS51459"/>
    </source>
</evidence>
<name>A0A0M3DGG7_9FIRM</name>
<feature type="domain" description="Fido" evidence="8">
    <location>
        <begin position="101"/>
        <end position="250"/>
    </location>
</feature>
<dbReference type="CDD" id="cd11586">
    <property type="entry name" value="VbhA_like"/>
    <property type="match status" value="1"/>
</dbReference>
<keyword evidence="2" id="KW-0548">Nucleotidyltransferase</keyword>
<dbReference type="GO" id="GO:0070733">
    <property type="term" value="F:AMPylase activity"/>
    <property type="evidence" value="ECO:0007669"/>
    <property type="project" value="UniProtKB-EC"/>
</dbReference>
<keyword evidence="10" id="KW-1185">Reference proteome</keyword>
<dbReference type="InterPro" id="IPR003812">
    <property type="entry name" value="Fido"/>
</dbReference>
<evidence type="ECO:0000256" key="5">
    <source>
        <dbReference type="ARBA" id="ARBA00034531"/>
    </source>
</evidence>
<dbReference type="PATRIC" id="fig|1629550.3.peg.1253"/>
<dbReference type="GO" id="GO:0051302">
    <property type="term" value="P:regulation of cell division"/>
    <property type="evidence" value="ECO:0007669"/>
    <property type="project" value="TreeGrafter"/>
</dbReference>
<evidence type="ECO:0000256" key="4">
    <source>
        <dbReference type="ARBA" id="ARBA00022840"/>
    </source>
</evidence>
<sequence>MYIKSSYTKLTEDRIDKFEKKNNWEVAIGLNEVDNLKPSKYLIQLMEDSIEGKKTYKEVENALYSYYKELDPNDKVIIQTEECDLVSVRIVQLLENGSFKFSPITLKGIHRALFKDLFKGELERYVGEFRDYNISKKELILGGDSVMYGDYNDLMDILAYDFKEESKKSANVSVSRLARFISSIWQVHPFCEGNTITTAVFIIKYLRSLGYNLNNDLFKKNSLYFRNALVLSNYSDVNRNIRPDFKYLESFFEKLLIDTKIELEQMK</sequence>
<keyword evidence="4" id="KW-0067">ATP-binding</keyword>
<evidence type="ECO:0000256" key="7">
    <source>
        <dbReference type="ARBA" id="ARBA00048696"/>
    </source>
</evidence>
<evidence type="ECO:0000256" key="6">
    <source>
        <dbReference type="ARBA" id="ARBA00047939"/>
    </source>
</evidence>
<gene>
    <name evidence="9" type="ORF">VN21_09045</name>
</gene>
<dbReference type="AlphaFoldDB" id="A0A0M3DGG7"/>
<dbReference type="Proteomes" id="UP000034407">
    <property type="component" value="Unassembled WGS sequence"/>
</dbReference>
<dbReference type="PANTHER" id="PTHR39560">
    <property type="entry name" value="PROTEIN ADENYLYLTRANSFERASE FIC-RELATED"/>
    <property type="match status" value="1"/>
</dbReference>
<dbReference type="RefSeq" id="WP_046822966.1">
    <property type="nucleotide sequence ID" value="NZ_LBBT01000190.1"/>
</dbReference>
<keyword evidence="1" id="KW-0808">Transferase</keyword>
<evidence type="ECO:0000256" key="1">
    <source>
        <dbReference type="ARBA" id="ARBA00022679"/>
    </source>
</evidence>
<dbReference type="InterPro" id="IPR036597">
    <property type="entry name" value="Fido-like_dom_sf"/>
</dbReference>
<evidence type="ECO:0000256" key="2">
    <source>
        <dbReference type="ARBA" id="ARBA00022695"/>
    </source>
</evidence>
<proteinExistence type="predicted"/>
<comment type="catalytic activity">
    <reaction evidence="7">
        <text>L-tyrosyl-[protein] + ATP = O-(5'-adenylyl)-L-tyrosyl-[protein] + diphosphate</text>
        <dbReference type="Rhea" id="RHEA:54288"/>
        <dbReference type="Rhea" id="RHEA-COMP:10136"/>
        <dbReference type="Rhea" id="RHEA-COMP:13846"/>
        <dbReference type="ChEBI" id="CHEBI:30616"/>
        <dbReference type="ChEBI" id="CHEBI:33019"/>
        <dbReference type="ChEBI" id="CHEBI:46858"/>
        <dbReference type="ChEBI" id="CHEBI:83624"/>
        <dbReference type="EC" id="2.7.7.108"/>
    </reaction>
</comment>
<accession>A0A0M3DGG7</accession>